<reference evidence="3" key="2">
    <citation type="submission" date="2021-04" db="EMBL/GenBank/DDBJ databases">
        <authorList>
            <person name="Gilroy R."/>
        </authorList>
    </citation>
    <scope>NUCLEOTIDE SEQUENCE</scope>
    <source>
        <strain evidence="3">ChiW7-2402</strain>
    </source>
</reference>
<dbReference type="GO" id="GO:0009253">
    <property type="term" value="P:peptidoglycan catabolic process"/>
    <property type="evidence" value="ECO:0007669"/>
    <property type="project" value="InterPro"/>
</dbReference>
<dbReference type="Gene3D" id="3.40.630.40">
    <property type="entry name" value="Zn-dependent exopeptidases"/>
    <property type="match status" value="1"/>
</dbReference>
<sequence>MRFFYRHRVALSALGVVLLVLFAFGTCFFALSRTASGASRPVVVLDAGHGGIDAGVTGALTGVRESDLNLAVVRILQEKFEGAGFETVLTRRSEAGLYGTTAPGHKKRDMAKRAEIIQKASPVLVLSIHMNAFSSSERRGAQAFYRLGLSSSKELACALQSALNAMPECVKKTSPVAGDYFILNCCDCPSAIVECGFLSNPADEELLVTHEYREKLASAILAGALTYLSSAT</sequence>
<dbReference type="InterPro" id="IPR002508">
    <property type="entry name" value="MurNAc-LAA_cat"/>
</dbReference>
<dbReference type="SUPFAM" id="SSF53187">
    <property type="entry name" value="Zn-dependent exopeptidases"/>
    <property type="match status" value="1"/>
</dbReference>
<gene>
    <name evidence="3" type="ORF">H9964_07135</name>
</gene>
<dbReference type="AlphaFoldDB" id="A0A9D2G659"/>
<dbReference type="GO" id="GO:0030288">
    <property type="term" value="C:outer membrane-bounded periplasmic space"/>
    <property type="evidence" value="ECO:0007669"/>
    <property type="project" value="TreeGrafter"/>
</dbReference>
<dbReference type="GO" id="GO:0008745">
    <property type="term" value="F:N-acetylmuramoyl-L-alanine amidase activity"/>
    <property type="evidence" value="ECO:0007669"/>
    <property type="project" value="UniProtKB-EC"/>
</dbReference>
<dbReference type="InterPro" id="IPR050695">
    <property type="entry name" value="N-acetylmuramoyl_amidase_3"/>
</dbReference>
<proteinExistence type="predicted"/>
<dbReference type="Proteomes" id="UP000824102">
    <property type="component" value="Unassembled WGS sequence"/>
</dbReference>
<name>A0A9D2G659_9FIRM</name>
<keyword evidence="1 3" id="KW-0378">Hydrolase</keyword>
<comment type="caution">
    <text evidence="3">The sequence shown here is derived from an EMBL/GenBank/DDBJ whole genome shotgun (WGS) entry which is preliminary data.</text>
</comment>
<dbReference type="Pfam" id="PF01520">
    <property type="entry name" value="Amidase_3"/>
    <property type="match status" value="1"/>
</dbReference>
<feature type="domain" description="MurNAc-LAA" evidence="2">
    <location>
        <begin position="114"/>
        <end position="225"/>
    </location>
</feature>
<evidence type="ECO:0000259" key="2">
    <source>
        <dbReference type="SMART" id="SM00646"/>
    </source>
</evidence>
<evidence type="ECO:0000313" key="4">
    <source>
        <dbReference type="Proteomes" id="UP000824102"/>
    </source>
</evidence>
<organism evidence="3 4">
    <name type="scientific">Candidatus Gallimonas intestinavium</name>
    <dbReference type="NCBI Taxonomy" id="2838603"/>
    <lineage>
        <taxon>Bacteria</taxon>
        <taxon>Bacillati</taxon>
        <taxon>Bacillota</taxon>
        <taxon>Clostridia</taxon>
        <taxon>Candidatus Gallimonas</taxon>
    </lineage>
</organism>
<evidence type="ECO:0000256" key="1">
    <source>
        <dbReference type="ARBA" id="ARBA00022801"/>
    </source>
</evidence>
<dbReference type="EMBL" id="DXBB01000103">
    <property type="protein sequence ID" value="HIZ73338.1"/>
    <property type="molecule type" value="Genomic_DNA"/>
</dbReference>
<dbReference type="PANTHER" id="PTHR30404:SF0">
    <property type="entry name" value="N-ACETYLMURAMOYL-L-ALANINE AMIDASE AMIC"/>
    <property type="match status" value="1"/>
</dbReference>
<dbReference type="SMART" id="SM00646">
    <property type="entry name" value="Ami_3"/>
    <property type="match status" value="1"/>
</dbReference>
<dbReference type="CDD" id="cd02696">
    <property type="entry name" value="MurNAc-LAA"/>
    <property type="match status" value="1"/>
</dbReference>
<accession>A0A9D2G659</accession>
<dbReference type="PANTHER" id="PTHR30404">
    <property type="entry name" value="N-ACETYLMURAMOYL-L-ALANINE AMIDASE"/>
    <property type="match status" value="1"/>
</dbReference>
<dbReference type="EC" id="3.5.1.28" evidence="3"/>
<reference evidence="3" key="1">
    <citation type="journal article" date="2021" name="PeerJ">
        <title>Extensive microbial diversity within the chicken gut microbiome revealed by metagenomics and culture.</title>
        <authorList>
            <person name="Gilroy R."/>
            <person name="Ravi A."/>
            <person name="Getino M."/>
            <person name="Pursley I."/>
            <person name="Horton D.L."/>
            <person name="Alikhan N.F."/>
            <person name="Baker D."/>
            <person name="Gharbi K."/>
            <person name="Hall N."/>
            <person name="Watson M."/>
            <person name="Adriaenssens E.M."/>
            <person name="Foster-Nyarko E."/>
            <person name="Jarju S."/>
            <person name="Secka A."/>
            <person name="Antonio M."/>
            <person name="Oren A."/>
            <person name="Chaudhuri R.R."/>
            <person name="La Ragione R."/>
            <person name="Hildebrand F."/>
            <person name="Pallen M.J."/>
        </authorList>
    </citation>
    <scope>NUCLEOTIDE SEQUENCE</scope>
    <source>
        <strain evidence="3">ChiW7-2402</strain>
    </source>
</reference>
<evidence type="ECO:0000313" key="3">
    <source>
        <dbReference type="EMBL" id="HIZ73338.1"/>
    </source>
</evidence>
<protein>
    <submittedName>
        <fullName evidence="3">N-acetylmuramoyl-L-alanine amidase</fullName>
        <ecNumber evidence="3">3.5.1.28</ecNumber>
    </submittedName>
</protein>